<accession>A0A131XQA8</accession>
<dbReference type="InterPro" id="IPR040024">
    <property type="entry name" value="PPP1R21"/>
</dbReference>
<name>A0A131XQA8_IXORI</name>
<keyword evidence="4" id="KW-0694">RNA-binding</keyword>
<feature type="coiled-coil region" evidence="9">
    <location>
        <begin position="653"/>
        <end position="726"/>
    </location>
</feature>
<dbReference type="InterPro" id="IPR019348">
    <property type="entry name" value="PPP1R21_six_helix"/>
</dbReference>
<dbReference type="InterPro" id="IPR019343">
    <property type="entry name" value="PPP1R21_N"/>
</dbReference>
<feature type="coiled-coil region" evidence="9">
    <location>
        <begin position="22"/>
        <end position="77"/>
    </location>
</feature>
<dbReference type="PANTHER" id="PTHR21448:SF0">
    <property type="entry name" value="PROTEIN PHOSPHATASE 1 REGULATORY SUBUNIT 21"/>
    <property type="match status" value="1"/>
</dbReference>
<evidence type="ECO:0000256" key="6">
    <source>
        <dbReference type="ARBA" id="ARBA00031361"/>
    </source>
</evidence>
<protein>
    <recommendedName>
        <fullName evidence="2">Protein phosphatase 1 regulatory subunit 21</fullName>
    </recommendedName>
    <alternativeName>
        <fullName evidence="7">Coiled-coil domain-containing protein 128</fullName>
    </alternativeName>
    <alternativeName>
        <fullName evidence="8">Ferry endosomal RAB5 effector complex subunit 2</fullName>
    </alternativeName>
    <alternativeName>
        <fullName evidence="6">KLRAQ motif-containing protein 1</fullName>
    </alternativeName>
</protein>
<dbReference type="SMART" id="SM01254">
    <property type="entry name" value="KLRAQ"/>
    <property type="match status" value="1"/>
</dbReference>
<evidence type="ECO:0000256" key="10">
    <source>
        <dbReference type="SAM" id="MobiDB-lite"/>
    </source>
</evidence>
<dbReference type="GO" id="GO:0016020">
    <property type="term" value="C:membrane"/>
    <property type="evidence" value="ECO:0007669"/>
    <property type="project" value="TreeGrafter"/>
</dbReference>
<comment type="subcellular location">
    <subcellularLocation>
        <location evidence="1">Early endosome</location>
    </subcellularLocation>
</comment>
<evidence type="ECO:0000256" key="2">
    <source>
        <dbReference type="ARBA" id="ARBA00020102"/>
    </source>
</evidence>
<dbReference type="GO" id="GO:0005769">
    <property type="term" value="C:early endosome"/>
    <property type="evidence" value="ECO:0007669"/>
    <property type="project" value="UniProtKB-SubCell"/>
</dbReference>
<dbReference type="Pfam" id="PF10205">
    <property type="entry name" value="KLRAQ"/>
    <property type="match status" value="1"/>
</dbReference>
<feature type="region of interest" description="Disordered" evidence="10">
    <location>
        <begin position="85"/>
        <end position="104"/>
    </location>
</feature>
<evidence type="ECO:0000256" key="7">
    <source>
        <dbReference type="ARBA" id="ARBA00031617"/>
    </source>
</evidence>
<dbReference type="InterPro" id="IPR049372">
    <property type="entry name" value="PPP1R21_C"/>
</dbReference>
<feature type="coiled-coil region" evidence="9">
    <location>
        <begin position="565"/>
        <end position="592"/>
    </location>
</feature>
<proteinExistence type="evidence at transcript level"/>
<evidence type="ECO:0000256" key="8">
    <source>
        <dbReference type="ARBA" id="ARBA00044824"/>
    </source>
</evidence>
<sequence length="736" mass="82474">MDEGSSPEGALPAKYQKLAYEYSKLRAQAQVLKKAISEEQSRNAELKDALKDKEQGVRKLEQEVESLNFCNQQLTKRVGFLQEELEGDRSKKDKKKKAAAPSPVHQGVIDAELQSRIEENEKLHLQVSSAEFEHRRTVERLEEELEQARRAVNAREGQLSQTLSLQEETISRLTQERARLELKLKSCEKELKDVSLRNEMSEAELRDVKQNLGTRLRAATRTIEQTVLFKDSGDGRACGLDVPVTTGAQESGVRALLCQLAELLPEAGQALSSLHTYSEQRVRLLLATTSGPQGPLLRFAQHLHSNVSHLQPIEEAYQSYFDAVCRDGLYLLDGGPALEQLSLAVSKYAGYLNKLLPYVALSLGAAALSPDAKSRELRARLGQTAARVAVKFGKLDRYLQLLSAKGCQPCANGCHCAGYVAVASHLVKVAKTLWEDFEDAKKQLSSLMLLEHELPTVSAEAKTTDDCLISSLVSVVGCCKKISKALETHSHLILGDQAYQRRGVRSTSSQPQPLCRSHLGPLVGRLRQRGASYLRSCLPVQPPDSVPYKVAIENSGALRSHVENQESFTQQLESCTAKVRKLEEEKEHWMLEWQLMQAKFERQTKDLLHDGPMMPGDSGDGQLIASHLKARIREMIRQNQLADSKAVYFHAECKALQQRLLLAEQRRTELERQLQETQLTVHQLREELGSMSRSYEDQLSTMSEHLASMNEKLTQQKDEIDALRHNSKLGKKLKPK</sequence>
<evidence type="ECO:0000256" key="3">
    <source>
        <dbReference type="ARBA" id="ARBA00022753"/>
    </source>
</evidence>
<dbReference type="Pfam" id="PF21636">
    <property type="entry name" value="PPP1R21_C"/>
    <property type="match status" value="1"/>
</dbReference>
<evidence type="ECO:0000256" key="1">
    <source>
        <dbReference type="ARBA" id="ARBA00004412"/>
    </source>
</evidence>
<evidence type="ECO:0000256" key="5">
    <source>
        <dbReference type="ARBA" id="ARBA00023054"/>
    </source>
</evidence>
<dbReference type="AlphaFoldDB" id="A0A131XQA8"/>
<evidence type="ECO:0000313" key="12">
    <source>
        <dbReference type="EMBL" id="JAP68817.1"/>
    </source>
</evidence>
<evidence type="ECO:0000259" key="11">
    <source>
        <dbReference type="SMART" id="SM01254"/>
    </source>
</evidence>
<dbReference type="Pfam" id="PF10212">
    <property type="entry name" value="PPP1R21_helical"/>
    <property type="match status" value="1"/>
</dbReference>
<keyword evidence="5 9" id="KW-0175">Coiled coil</keyword>
<reference evidence="12" key="1">
    <citation type="submission" date="2016-02" db="EMBL/GenBank/DDBJ databases">
        <title>RNAseq analyses of the midgut from blood- or serum-fed Ixodes ricinus ticks.</title>
        <authorList>
            <person name="Perner J."/>
            <person name="Provaznik J."/>
            <person name="Schrenkova J."/>
            <person name="Urbanova V."/>
            <person name="Ribeiro J.M."/>
            <person name="Kopacek P."/>
        </authorList>
    </citation>
    <scope>NUCLEOTIDE SEQUENCE</scope>
    <source>
        <tissue evidence="12">Gut</tissue>
    </source>
</reference>
<dbReference type="GO" id="GO:0003723">
    <property type="term" value="F:RNA binding"/>
    <property type="evidence" value="ECO:0007669"/>
    <property type="project" value="UniProtKB-KW"/>
</dbReference>
<evidence type="ECO:0000256" key="4">
    <source>
        <dbReference type="ARBA" id="ARBA00022884"/>
    </source>
</evidence>
<keyword evidence="3" id="KW-0967">Endosome</keyword>
<feature type="coiled-coil region" evidence="9">
    <location>
        <begin position="131"/>
        <end position="211"/>
    </location>
</feature>
<evidence type="ECO:0000256" key="9">
    <source>
        <dbReference type="SAM" id="Coils"/>
    </source>
</evidence>
<dbReference type="EMBL" id="GEFM01006979">
    <property type="protein sequence ID" value="JAP68817.1"/>
    <property type="molecule type" value="mRNA"/>
</dbReference>
<dbReference type="PANTHER" id="PTHR21448">
    <property type="entry name" value="SMOOTH MUSCLE MYOSIN HEAVY CHAIN-RELATED"/>
    <property type="match status" value="1"/>
</dbReference>
<organism evidence="12">
    <name type="scientific">Ixodes ricinus</name>
    <name type="common">Common tick</name>
    <name type="synonym">Acarus ricinus</name>
    <dbReference type="NCBI Taxonomy" id="34613"/>
    <lineage>
        <taxon>Eukaryota</taxon>
        <taxon>Metazoa</taxon>
        <taxon>Ecdysozoa</taxon>
        <taxon>Arthropoda</taxon>
        <taxon>Chelicerata</taxon>
        <taxon>Arachnida</taxon>
        <taxon>Acari</taxon>
        <taxon>Parasitiformes</taxon>
        <taxon>Ixodida</taxon>
        <taxon>Ixodoidea</taxon>
        <taxon>Ixodidae</taxon>
        <taxon>Ixodinae</taxon>
        <taxon>Ixodes</taxon>
    </lineage>
</organism>
<feature type="domain" description="Protein phosphatase 1 regulatory subunit 21 N-terminal" evidence="11">
    <location>
        <begin position="16"/>
        <end position="113"/>
    </location>
</feature>